<dbReference type="SUPFAM" id="SSF48179">
    <property type="entry name" value="6-phosphogluconate dehydrogenase C-terminal domain-like"/>
    <property type="match status" value="1"/>
</dbReference>
<dbReference type="Proteomes" id="UP000315133">
    <property type="component" value="Unassembled WGS sequence"/>
</dbReference>
<evidence type="ECO:0000259" key="3">
    <source>
        <dbReference type="PROSITE" id="PS51168"/>
    </source>
</evidence>
<evidence type="ECO:0000256" key="2">
    <source>
        <dbReference type="ARBA" id="ARBA00023002"/>
    </source>
</evidence>
<evidence type="ECO:0000259" key="4">
    <source>
        <dbReference type="PROSITE" id="PS51176"/>
    </source>
</evidence>
<keyword evidence="6" id="KW-1185">Reference proteome</keyword>
<evidence type="ECO:0000313" key="5">
    <source>
        <dbReference type="EMBL" id="TQM96071.1"/>
    </source>
</evidence>
<dbReference type="InterPro" id="IPR036263">
    <property type="entry name" value="Chorismate_II_sf"/>
</dbReference>
<dbReference type="InterPro" id="IPR046825">
    <property type="entry name" value="PDH_C"/>
</dbReference>
<dbReference type="NCBIfam" id="NF008400">
    <property type="entry name" value="PRK11199.1"/>
    <property type="match status" value="1"/>
</dbReference>
<dbReference type="GO" id="GO:0005737">
    <property type="term" value="C:cytoplasm"/>
    <property type="evidence" value="ECO:0007669"/>
    <property type="project" value="InterPro"/>
</dbReference>
<dbReference type="GO" id="GO:0070403">
    <property type="term" value="F:NAD+ binding"/>
    <property type="evidence" value="ECO:0007669"/>
    <property type="project" value="InterPro"/>
</dbReference>
<dbReference type="SUPFAM" id="SSF48600">
    <property type="entry name" value="Chorismate mutase II"/>
    <property type="match status" value="1"/>
</dbReference>
<dbReference type="Gene3D" id="1.10.3660.10">
    <property type="entry name" value="6-phosphogluconate dehydrogenase C-terminal like domain"/>
    <property type="match status" value="1"/>
</dbReference>
<dbReference type="OrthoDB" id="3267837at2"/>
<comment type="caution">
    <text evidence="5">The sequence shown here is derived from an EMBL/GenBank/DDBJ whole genome shotgun (WGS) entry which is preliminary data.</text>
</comment>
<dbReference type="AlphaFoldDB" id="A0A543KLX8"/>
<dbReference type="RefSeq" id="WP_141817737.1">
    <property type="nucleotide sequence ID" value="NZ_BAAAIL010000003.1"/>
</dbReference>
<dbReference type="InterPro" id="IPR046826">
    <property type="entry name" value="PDH_N"/>
</dbReference>
<dbReference type="Pfam" id="PF20463">
    <property type="entry name" value="PDH_C"/>
    <property type="match status" value="1"/>
</dbReference>
<dbReference type="InterPro" id="IPR002701">
    <property type="entry name" value="CM_II_prokaryot"/>
</dbReference>
<dbReference type="PROSITE" id="PS51176">
    <property type="entry name" value="PDH_ADH"/>
    <property type="match status" value="1"/>
</dbReference>
<dbReference type="SUPFAM" id="SSF51735">
    <property type="entry name" value="NAD(P)-binding Rossmann-fold domains"/>
    <property type="match status" value="1"/>
</dbReference>
<dbReference type="EMBL" id="VFPU01000001">
    <property type="protein sequence ID" value="TQM96071.1"/>
    <property type="molecule type" value="Genomic_DNA"/>
</dbReference>
<dbReference type="GO" id="GO:0006571">
    <property type="term" value="P:tyrosine biosynthetic process"/>
    <property type="evidence" value="ECO:0007669"/>
    <property type="project" value="InterPro"/>
</dbReference>
<dbReference type="Pfam" id="PF01817">
    <property type="entry name" value="CM_2"/>
    <property type="match status" value="1"/>
</dbReference>
<evidence type="ECO:0000313" key="6">
    <source>
        <dbReference type="Proteomes" id="UP000315133"/>
    </source>
</evidence>
<dbReference type="PANTHER" id="PTHR21363">
    <property type="entry name" value="PREPHENATE DEHYDROGENASE"/>
    <property type="match status" value="1"/>
</dbReference>
<evidence type="ECO:0000256" key="1">
    <source>
        <dbReference type="ARBA" id="ARBA00007964"/>
    </source>
</evidence>
<dbReference type="SMART" id="SM00830">
    <property type="entry name" value="CM_2"/>
    <property type="match status" value="1"/>
</dbReference>
<feature type="domain" description="Prephenate/arogenate dehydrogenase" evidence="4">
    <location>
        <begin position="110"/>
        <end position="373"/>
    </location>
</feature>
<dbReference type="Gene3D" id="3.40.50.720">
    <property type="entry name" value="NAD(P)-binding Rossmann-like Domain"/>
    <property type="match status" value="1"/>
</dbReference>
<dbReference type="InterPro" id="IPR003099">
    <property type="entry name" value="Prephen_DH"/>
</dbReference>
<dbReference type="GO" id="GO:0008977">
    <property type="term" value="F:prephenate dehydrogenase (NAD+) activity"/>
    <property type="evidence" value="ECO:0007669"/>
    <property type="project" value="InterPro"/>
</dbReference>
<dbReference type="InterPro" id="IPR036979">
    <property type="entry name" value="CM_dom_sf"/>
</dbReference>
<dbReference type="GO" id="GO:0004665">
    <property type="term" value="F:prephenate dehydrogenase (NADP+) activity"/>
    <property type="evidence" value="ECO:0007669"/>
    <property type="project" value="InterPro"/>
</dbReference>
<dbReference type="NCBIfam" id="TIGR01799">
    <property type="entry name" value="CM_T"/>
    <property type="match status" value="1"/>
</dbReference>
<feature type="domain" description="Chorismate mutase" evidence="3">
    <location>
        <begin position="10"/>
        <end position="101"/>
    </location>
</feature>
<dbReference type="InterPro" id="IPR036291">
    <property type="entry name" value="NAD(P)-bd_dom_sf"/>
</dbReference>
<dbReference type="Pfam" id="PF02153">
    <property type="entry name" value="PDH_N"/>
    <property type="match status" value="1"/>
</dbReference>
<dbReference type="PIRSF" id="PIRSF001499">
    <property type="entry name" value="Chor_mut_pdh_Tpr"/>
    <property type="match status" value="1"/>
</dbReference>
<dbReference type="PROSITE" id="PS51168">
    <property type="entry name" value="CHORISMATE_MUT_2"/>
    <property type="match status" value="1"/>
</dbReference>
<proteinExistence type="inferred from homology"/>
<dbReference type="InterPro" id="IPR011277">
    <property type="entry name" value="CM_T"/>
</dbReference>
<accession>A0A543KLX8</accession>
<dbReference type="InterPro" id="IPR050812">
    <property type="entry name" value="Preph/Arog_dehydrog"/>
</dbReference>
<dbReference type="InterPro" id="IPR008244">
    <property type="entry name" value="Chor_mut/prephenate_DH_T"/>
</dbReference>
<reference evidence="5 6" key="1">
    <citation type="submission" date="2019-06" db="EMBL/GenBank/DDBJ databases">
        <title>Sequencing the genomes of 1000 actinobacteria strains.</title>
        <authorList>
            <person name="Klenk H.-P."/>
        </authorList>
    </citation>
    <scope>NUCLEOTIDE SEQUENCE [LARGE SCALE GENOMIC DNA]</scope>
    <source>
        <strain evidence="5 6">DSM 12362</strain>
    </source>
</reference>
<dbReference type="GO" id="GO:0046417">
    <property type="term" value="P:chorismate metabolic process"/>
    <property type="evidence" value="ECO:0007669"/>
    <property type="project" value="InterPro"/>
</dbReference>
<gene>
    <name evidence="5" type="ORF">FB476_0928</name>
</gene>
<dbReference type="GO" id="GO:0004106">
    <property type="term" value="F:chorismate mutase activity"/>
    <property type="evidence" value="ECO:0007669"/>
    <property type="project" value="InterPro"/>
</dbReference>
<dbReference type="InterPro" id="IPR008927">
    <property type="entry name" value="6-PGluconate_DH-like_C_sf"/>
</dbReference>
<protein>
    <submittedName>
        <fullName evidence="5">Chorismate mutase</fullName>
    </submittedName>
</protein>
<comment type="similarity">
    <text evidence="1">Belongs to the prephenate/arogenate dehydrogenase family.</text>
</comment>
<name>A0A543KLX8_9MICO</name>
<organism evidence="5 6">
    <name type="scientific">Ornithinimicrobium humiphilum</name>
    <dbReference type="NCBI Taxonomy" id="125288"/>
    <lineage>
        <taxon>Bacteria</taxon>
        <taxon>Bacillati</taxon>
        <taxon>Actinomycetota</taxon>
        <taxon>Actinomycetes</taxon>
        <taxon>Micrococcales</taxon>
        <taxon>Ornithinimicrobiaceae</taxon>
        <taxon>Ornithinimicrobium</taxon>
    </lineage>
</organism>
<sequence length="384" mass="42382">MPGPSPDRAGGAEAPLAELRAQIDEVDAQIVDLLARRLQLVGEVGEVKGRHGLPIYAPERESTMIEAKRELAARRGVPPDLVEDVLRRCMREAYAHEKNMGFTRQAPDLGPVVVVGGGGRMGSLFARMLTLSGYDVRVVERDDTPEQVAGAVTDAGMVVVSVPIADTVRVIRELPPLPADCLLVDLTSTKRAAVEAMLESHPGPVLGLHPMFGPDIDSLAKQVVAVVPGRDPEASRWLVEQISLWGARVHEIGAQEHDEMMGLIQALRHFSTFVYGWHLAHEDHDLSELLALSSPIYRLELVMVGRLFAQDPELYYDIITASPDVVALIQRYLTRYAQAFELLLRGDREEFVARFREIGEWFGPHAQSFLAESRSLLAHADSTR</sequence>
<dbReference type="Gene3D" id="1.20.59.10">
    <property type="entry name" value="Chorismate mutase"/>
    <property type="match status" value="1"/>
</dbReference>
<dbReference type="PANTHER" id="PTHR21363:SF0">
    <property type="entry name" value="PREPHENATE DEHYDROGENASE [NADP(+)]"/>
    <property type="match status" value="1"/>
</dbReference>
<keyword evidence="2" id="KW-0560">Oxidoreductase</keyword>